<evidence type="ECO:0000313" key="2">
    <source>
        <dbReference type="Proteomes" id="UP000101521"/>
    </source>
</evidence>
<protein>
    <submittedName>
        <fullName evidence="1">Uncharacterized protein</fullName>
    </submittedName>
</protein>
<organism evidence="1 2">
    <name type="scientific">Pigeonpox virus</name>
    <dbReference type="NCBI Taxonomy" id="10264"/>
    <lineage>
        <taxon>Viruses</taxon>
        <taxon>Varidnaviria</taxon>
        <taxon>Bamfordvirae</taxon>
        <taxon>Nucleocytoviricota</taxon>
        <taxon>Pokkesviricetes</taxon>
        <taxon>Chitovirales</taxon>
        <taxon>Poxviridae</taxon>
        <taxon>Chordopoxvirinae</taxon>
        <taxon>Avipoxvirus</taxon>
        <taxon>Avipoxvirus pigeonpox</taxon>
    </lineage>
</organism>
<dbReference type="KEGG" id="vg:19737791"/>
<dbReference type="GeneID" id="19737791"/>
<keyword evidence="2" id="KW-1185">Reference proteome</keyword>
<gene>
    <name evidence="1" type="ORF">fep_066</name>
</gene>
<proteinExistence type="predicted"/>
<name>A0A068EKP6_9POXV</name>
<evidence type="ECO:0000313" key="1">
    <source>
        <dbReference type="EMBL" id="AID46577.1"/>
    </source>
</evidence>
<dbReference type="Proteomes" id="UP000101521">
    <property type="component" value="Segment"/>
</dbReference>
<reference evidence="1 2" key="1">
    <citation type="journal article" date="2014" name="BMC Genomics">
        <title>The complete genome sequences of poxviruses isolated from a penguin and a pigeon in South Africa and comparison to other sequenced avipoxviruses.</title>
        <authorList>
            <person name="Offerman K."/>
            <person name="Carulei O."/>
            <person name="van der Walt A.P."/>
            <person name="Douglass N."/>
            <person name="Williamson A.L."/>
        </authorList>
    </citation>
    <scope>NUCLEOTIDE SEQUENCE [LARGE SCALE GENOMIC DNA]</scope>
    <source>
        <strain evidence="1">FeP2</strain>
    </source>
</reference>
<dbReference type="EMBL" id="KJ801920">
    <property type="protein sequence ID" value="AID46577.1"/>
    <property type="molecule type" value="Genomic_DNA"/>
</dbReference>
<sequence>MEKSCQCNSVQEYQEMMSIDEVNDILKHDGISPCYFGECKEDILKCDVSEYNIYNIYEISGLYTKFLEDNYLNFIDTFKLDDDVLDHIMYHFTEYLSMLKNTVLSRKAVCKRILNKDIYIKNKSHKPRNEFTYNNRKY</sequence>
<dbReference type="RefSeq" id="YP_009046301.1">
    <property type="nucleotide sequence ID" value="NC_024447.1"/>
</dbReference>
<accession>A0A068EKP6</accession>